<keyword evidence="3" id="KW-1185">Reference proteome</keyword>
<dbReference type="EMBL" id="CP063213">
    <property type="protein sequence ID" value="QOR44869.1"/>
    <property type="molecule type" value="Genomic_DNA"/>
</dbReference>
<protein>
    <submittedName>
        <fullName evidence="2">LssY C-terminal domain-containing protein</fullName>
    </submittedName>
</protein>
<name>A0A7M1QS81_9ACTO</name>
<evidence type="ECO:0000259" key="1">
    <source>
        <dbReference type="Pfam" id="PF14067"/>
    </source>
</evidence>
<accession>A0A7M1QS81</accession>
<dbReference type="RefSeq" id="WP_197550696.1">
    <property type="nucleotide sequence ID" value="NZ_CP063213.1"/>
</dbReference>
<evidence type="ECO:0000313" key="2">
    <source>
        <dbReference type="EMBL" id="QOR44869.1"/>
    </source>
</evidence>
<accession>A0A8A5U5T6</accession>
<dbReference type="InterPro" id="IPR025902">
    <property type="entry name" value="LssY-like-C_dom"/>
</dbReference>
<proteinExistence type="predicted"/>
<organism evidence="2 3">
    <name type="scientific">Trueperella pecoris</name>
    <dbReference type="NCBI Taxonomy" id="2733571"/>
    <lineage>
        <taxon>Bacteria</taxon>
        <taxon>Bacillati</taxon>
        <taxon>Actinomycetota</taxon>
        <taxon>Actinomycetes</taxon>
        <taxon>Actinomycetales</taxon>
        <taxon>Actinomycetaceae</taxon>
        <taxon>Trueperella</taxon>
    </lineage>
</organism>
<reference evidence="2 3" key="1">
    <citation type="submission" date="2020-10" db="EMBL/GenBank/DDBJ databases">
        <title>Trueperella pecoris sp. nov. isolated from bovine and porcine specimens.</title>
        <authorList>
            <person name="Schoenecker L."/>
            <person name="Schnydrig P."/>
            <person name="Brodard I."/>
            <person name="Thomann A."/>
            <person name="Hemphill A."/>
            <person name="Rodriguez-Campos S."/>
            <person name="Perreten V."/>
            <person name="Jores J."/>
            <person name="Kittl S."/>
        </authorList>
    </citation>
    <scope>NUCLEOTIDE SEQUENCE [LARGE SCALE GENOMIC DNA]</scope>
    <source>
        <strain evidence="2 3">15A0121</strain>
    </source>
</reference>
<feature type="domain" description="LssY-like C-terminal" evidence="1">
    <location>
        <begin position="96"/>
        <end position="285"/>
    </location>
</feature>
<evidence type="ECO:0000313" key="3">
    <source>
        <dbReference type="Proteomes" id="UP000595053"/>
    </source>
</evidence>
<dbReference type="Pfam" id="PF14067">
    <property type="entry name" value="LssY_C"/>
    <property type="match status" value="1"/>
</dbReference>
<dbReference type="AlphaFoldDB" id="A0A7M1QS81"/>
<sequence length="444" mass="50036">MEISLQPEATRWLVPEDEPQYVHPVEKIRTRKWQIYDVIASFFATLSVILVLWFSLLVLDRGVPGEHLWMLNLVLFWAVIAYLAFPRLHQIVSTVYVPNYFIGRTRTADGILGDPINLAFNGTESHMHEVMQRAGWAKADPLTVHTAWKIVVASVLRRSYPSAPVSHLFLFGRQEDFAYEREVDGNPARRHHVRFWKVPEGWTLPGGISVDWLAAATYDRSVGFSLFTGQVTHKIDAHIDFERDYLIETILYGSPQVQVGVIERYFNAYHSRNGGGDTIKTDGDLPVLDVMTAVQAVSNHDQAEDEPHESHAEYMECAKGASPVPPHAQRELPPALIWLVALVMLARGISNLALSEFSFASVALSAAIDVILLALIILRQRWAWVFTLVIQSVVAVTLLGFAFSEESWALLQACFPVLLVFALSATSVRLWVSQGRKERYFKTS</sequence>
<dbReference type="Proteomes" id="UP000595053">
    <property type="component" value="Chromosome"/>
</dbReference>
<gene>
    <name evidence="2" type="ORF">INS88_06065</name>
</gene>